<evidence type="ECO:0000256" key="3">
    <source>
        <dbReference type="SAM" id="MobiDB-lite"/>
    </source>
</evidence>
<dbReference type="GO" id="GO:0003729">
    <property type="term" value="F:mRNA binding"/>
    <property type="evidence" value="ECO:0007669"/>
    <property type="project" value="InterPro"/>
</dbReference>
<evidence type="ECO:0000256" key="2">
    <source>
        <dbReference type="ARBA" id="ARBA00019876"/>
    </source>
</evidence>
<reference evidence="4" key="2">
    <citation type="submission" date="2022-06" db="UniProtKB">
        <authorList>
            <consortium name="EnsemblMetazoa"/>
        </authorList>
    </citation>
    <scope>IDENTIFICATION</scope>
</reference>
<dbReference type="OMA" id="MREEQGD"/>
<dbReference type="GO" id="GO:0005634">
    <property type="term" value="C:nucleus"/>
    <property type="evidence" value="ECO:0007669"/>
    <property type="project" value="TreeGrafter"/>
</dbReference>
<dbReference type="PANTHER" id="PTHR16291">
    <property type="entry name" value="NUCLEAR CAP-BINDING PROTEIN SUBUNIT 3"/>
    <property type="match status" value="1"/>
</dbReference>
<proteinExistence type="inferred from homology"/>
<dbReference type="EMBL" id="CMVM020000172">
    <property type="status" value="NOT_ANNOTATED_CDS"/>
    <property type="molecule type" value="Genomic_DNA"/>
</dbReference>
<dbReference type="EnsemblMetazoa" id="OVOC6423.1">
    <property type="protein sequence ID" value="OVOC6423.1"/>
    <property type="gene ID" value="WBGene00243232"/>
</dbReference>
<feature type="compositionally biased region" description="Low complexity" evidence="3">
    <location>
        <begin position="91"/>
        <end position="106"/>
    </location>
</feature>
<sequence length="505" mass="57434">MLCTVVEKRLLNNRNELGGLNSYDCCGANSLVCVSAKRDIRRTTLKVRLDGNGFCSGNAVILLNKPVHGEEQPEQRIRKSRYRHARVRYHSPPTSESDSNSRSSSSQRDDPGPFVLESSVQRRKRRLAHARRFGIDPPSQTVDIEEDKVEELYRSMGVQVCNSRHRLHSVYVRGVDGLSTYQIEKIFAEFDPIAVEMIDEVSCNVIWNDRFSVAKMMLEMTKPLKRIRSRRQVEEGEVADSVEEEEDGEMREEQGDDVTISMVKGSSNKRNTEANVIEVEVDQVEVPPGKWRVITKHVGHKRLIILRFSLREDIAKGLISSADMRRKISSDSVDPDGYTYKWMNRKNRIRPGLNIFDEKGNELEWDYEHDTRFYEGPGKTADEEKDSSPIPTDDKVIIVGTRKHKIRSRGRGAKRFKTVADLLSDSGSMAADREDLRSLKRKSLSGNHGNDNDEDEGDLSDDRNPSPTPQPWDLKKTGVHLRVSAPKKKVIKTVLFQARDGDSNS</sequence>
<dbReference type="GO" id="GO:0000340">
    <property type="term" value="F:RNA 7-methylguanosine cap binding"/>
    <property type="evidence" value="ECO:0007669"/>
    <property type="project" value="InterPro"/>
</dbReference>
<feature type="compositionally biased region" description="Basic residues" evidence="3">
    <location>
        <begin position="78"/>
        <end position="89"/>
    </location>
</feature>
<dbReference type="InterPro" id="IPR019416">
    <property type="entry name" value="NCBP3"/>
</dbReference>
<comment type="similarity">
    <text evidence="1">Belongs to the NCBP3 family.</text>
</comment>
<name>A0A8R1Y124_ONCVO</name>
<reference evidence="5" key="1">
    <citation type="submission" date="2013-10" db="EMBL/GenBank/DDBJ databases">
        <title>Genome sequencing of Onchocerca volvulus.</title>
        <authorList>
            <person name="Cotton J."/>
            <person name="Tsai J."/>
            <person name="Stanley E."/>
            <person name="Tracey A."/>
            <person name="Holroyd N."/>
            <person name="Lustigman S."/>
            <person name="Berriman M."/>
        </authorList>
    </citation>
    <scope>NUCLEOTIDE SEQUENCE</scope>
</reference>
<dbReference type="AlphaFoldDB" id="A0A8R1Y124"/>
<keyword evidence="5" id="KW-1185">Reference proteome</keyword>
<feature type="compositionally biased region" description="Acidic residues" evidence="3">
    <location>
        <begin position="235"/>
        <end position="255"/>
    </location>
</feature>
<evidence type="ECO:0000313" key="5">
    <source>
        <dbReference type="Proteomes" id="UP000024404"/>
    </source>
</evidence>
<dbReference type="Proteomes" id="UP000024404">
    <property type="component" value="Unassembled WGS sequence"/>
</dbReference>
<feature type="region of interest" description="Disordered" evidence="3">
    <location>
        <begin position="233"/>
        <end position="255"/>
    </location>
</feature>
<feature type="compositionally biased region" description="Basic and acidic residues" evidence="3">
    <location>
        <begin position="67"/>
        <end position="77"/>
    </location>
</feature>
<organism evidence="4 5">
    <name type="scientific">Onchocerca volvulus</name>
    <dbReference type="NCBI Taxonomy" id="6282"/>
    <lineage>
        <taxon>Eukaryota</taxon>
        <taxon>Metazoa</taxon>
        <taxon>Ecdysozoa</taxon>
        <taxon>Nematoda</taxon>
        <taxon>Chromadorea</taxon>
        <taxon>Rhabditida</taxon>
        <taxon>Spirurina</taxon>
        <taxon>Spiruromorpha</taxon>
        <taxon>Filarioidea</taxon>
        <taxon>Onchocercidae</taxon>
        <taxon>Onchocerca</taxon>
    </lineage>
</organism>
<feature type="region of interest" description="Disordered" evidence="3">
    <location>
        <begin position="375"/>
        <end position="395"/>
    </location>
</feature>
<evidence type="ECO:0000313" key="4">
    <source>
        <dbReference type="EnsemblMetazoa" id="OVOC6423.1"/>
    </source>
</evidence>
<protein>
    <recommendedName>
        <fullName evidence="2">Nuclear cap-binding protein subunit 3</fullName>
    </recommendedName>
</protein>
<feature type="region of interest" description="Disordered" evidence="3">
    <location>
        <begin position="434"/>
        <end position="481"/>
    </location>
</feature>
<evidence type="ECO:0000256" key="1">
    <source>
        <dbReference type="ARBA" id="ARBA00006069"/>
    </source>
</evidence>
<dbReference type="PANTHER" id="PTHR16291:SF0">
    <property type="entry name" value="NUCLEAR CAP-BINDING PROTEIN SUBUNIT 3"/>
    <property type="match status" value="1"/>
</dbReference>
<accession>A0A8R1Y124</accession>
<feature type="region of interest" description="Disordered" evidence="3">
    <location>
        <begin position="66"/>
        <end position="120"/>
    </location>
</feature>